<evidence type="ECO:0000313" key="2">
    <source>
        <dbReference type="Proteomes" id="UP000265431"/>
    </source>
</evidence>
<proteinExistence type="predicted"/>
<keyword evidence="2" id="KW-1185">Reference proteome</keyword>
<organism evidence="1 2">
    <name type="scientific">Henriciella barbarensis</name>
    <dbReference type="NCBI Taxonomy" id="86342"/>
    <lineage>
        <taxon>Bacteria</taxon>
        <taxon>Pseudomonadati</taxon>
        <taxon>Pseudomonadota</taxon>
        <taxon>Alphaproteobacteria</taxon>
        <taxon>Hyphomonadales</taxon>
        <taxon>Hyphomonadaceae</taxon>
        <taxon>Henriciella</taxon>
    </lineage>
</organism>
<evidence type="ECO:0000313" key="1">
    <source>
        <dbReference type="EMBL" id="RIJ26128.1"/>
    </source>
</evidence>
<sequence>MRRQTKVPSPFRAEDHARAARLPTIQLGPDLRIEYSLSAPEPVGLYDVPLDELMSVIRRQVCDAWIFLGSDIVGGVQLMRYSIPAFMDAEEVLYVMDMDEQEESDLACALEAEFGDIGEEVGAYGDIVEIRRVWMKPISSLAGRSSDAVNSLVGAFCPDFALIVLKAFPLEYEHAFNSPDESFADLAFNRRRAAMMRLYTKTYSVQPMQGSHGEQGWMYRRRAE</sequence>
<name>A0A399R4C4_9PROT</name>
<reference evidence="1 2" key="1">
    <citation type="submission" date="2018-08" db="EMBL/GenBank/DDBJ databases">
        <title>Henriciella mobilis sp. nov., isolated from seawater.</title>
        <authorList>
            <person name="Cheng H."/>
            <person name="Wu Y.-H."/>
            <person name="Xu X.-W."/>
            <person name="Guo L.-L."/>
        </authorList>
    </citation>
    <scope>NUCLEOTIDE SEQUENCE [LARGE SCALE GENOMIC DNA]</scope>
    <source>
        <strain evidence="1 2">CCUG66934</strain>
    </source>
</reference>
<gene>
    <name evidence="1" type="ORF">D1224_00470</name>
</gene>
<accession>A0A399R4C4</accession>
<protein>
    <submittedName>
        <fullName evidence="1">Uncharacterized protein</fullName>
    </submittedName>
</protein>
<dbReference type="Proteomes" id="UP000265431">
    <property type="component" value="Unassembled WGS sequence"/>
</dbReference>
<comment type="caution">
    <text evidence="1">The sequence shown here is derived from an EMBL/GenBank/DDBJ whole genome shotgun (WGS) entry which is preliminary data.</text>
</comment>
<dbReference type="EMBL" id="QWGB01000003">
    <property type="protein sequence ID" value="RIJ26128.1"/>
    <property type="molecule type" value="Genomic_DNA"/>
</dbReference>
<dbReference type="AlphaFoldDB" id="A0A399R4C4"/>